<evidence type="ECO:0000313" key="1">
    <source>
        <dbReference type="EMBL" id="KAA6376330.1"/>
    </source>
</evidence>
<comment type="caution">
    <text evidence="1">The sequence shown here is derived from an EMBL/GenBank/DDBJ whole genome shotgun (WGS) entry which is preliminary data.</text>
</comment>
<dbReference type="Proteomes" id="UP000324800">
    <property type="component" value="Unassembled WGS sequence"/>
</dbReference>
<sequence>MWIPQARFLQDSLVESDRALDQRLVQNHNCWPSKAEGGDIQCILKESGPVRDVQPLEATPGKSASAQLSDENCRNMRLNVLTHGNSSQDSMIRANMGHDLGTGVHNNRIIPDTYRQPQRNSFNYNSQILFGQRIDQNKQSIQGNTSNERQERIIEIIPRELVKWSGGCQNDNLTNGLVNQVRPEVSFPPSDSLRTTQTFSNIRSGGNVQLIQGNAFWNPTFTNIFHRGNEQNPSGSVNDIGFANNQLLGLYSPITPGLIDLETTNNLFDGNIRTVWSNNLVHEVRTGTETGVVILKMDLELGNNGIIYADGSVVNNPVVIQVISKDNFEQPYYTSKISGSDN</sequence>
<organism evidence="1 2">
    <name type="scientific">Streblomastix strix</name>
    <dbReference type="NCBI Taxonomy" id="222440"/>
    <lineage>
        <taxon>Eukaryota</taxon>
        <taxon>Metamonada</taxon>
        <taxon>Preaxostyla</taxon>
        <taxon>Oxymonadida</taxon>
        <taxon>Streblomastigidae</taxon>
        <taxon>Streblomastix</taxon>
    </lineage>
</organism>
<protein>
    <submittedName>
        <fullName evidence="1">Uncharacterized protein</fullName>
    </submittedName>
</protein>
<dbReference type="AlphaFoldDB" id="A0A5J4V1R6"/>
<dbReference type="EMBL" id="SNRW01010599">
    <property type="protein sequence ID" value="KAA6376330.1"/>
    <property type="molecule type" value="Genomic_DNA"/>
</dbReference>
<reference evidence="1 2" key="1">
    <citation type="submission" date="2019-03" db="EMBL/GenBank/DDBJ databases">
        <title>Single cell metagenomics reveals metabolic interactions within the superorganism composed of flagellate Streblomastix strix and complex community of Bacteroidetes bacteria on its surface.</title>
        <authorList>
            <person name="Treitli S.C."/>
            <person name="Kolisko M."/>
            <person name="Husnik F."/>
            <person name="Keeling P."/>
            <person name="Hampl V."/>
        </authorList>
    </citation>
    <scope>NUCLEOTIDE SEQUENCE [LARGE SCALE GENOMIC DNA]</scope>
    <source>
        <strain evidence="1">ST1C</strain>
    </source>
</reference>
<name>A0A5J4V1R6_9EUKA</name>
<gene>
    <name evidence="1" type="ORF">EZS28_028142</name>
</gene>
<proteinExistence type="predicted"/>
<accession>A0A5J4V1R6</accession>
<evidence type="ECO:0000313" key="2">
    <source>
        <dbReference type="Proteomes" id="UP000324800"/>
    </source>
</evidence>